<dbReference type="InParanoid" id="A0A507BCK0"/>
<dbReference type="GO" id="GO:0005506">
    <property type="term" value="F:iron ion binding"/>
    <property type="evidence" value="ECO:0007669"/>
    <property type="project" value="InterPro"/>
</dbReference>
<dbReference type="InterPro" id="IPR050121">
    <property type="entry name" value="Cytochrome_P450_monoxygenase"/>
</dbReference>
<evidence type="ECO:0000313" key="6">
    <source>
        <dbReference type="EMBL" id="TPX16394.1"/>
    </source>
</evidence>
<dbReference type="InterPro" id="IPR001128">
    <property type="entry name" value="Cyt_P450"/>
</dbReference>
<dbReference type="GO" id="GO:0004497">
    <property type="term" value="F:monooxygenase activity"/>
    <property type="evidence" value="ECO:0007669"/>
    <property type="project" value="InterPro"/>
</dbReference>
<dbReference type="PRINTS" id="PR00463">
    <property type="entry name" value="EP450I"/>
</dbReference>
<evidence type="ECO:0000256" key="4">
    <source>
        <dbReference type="ARBA" id="ARBA00023004"/>
    </source>
</evidence>
<dbReference type="InterPro" id="IPR036396">
    <property type="entry name" value="Cyt_P450_sf"/>
</dbReference>
<dbReference type="GO" id="GO:0020037">
    <property type="term" value="F:heme binding"/>
    <property type="evidence" value="ECO:0007669"/>
    <property type="project" value="InterPro"/>
</dbReference>
<evidence type="ECO:0000256" key="1">
    <source>
        <dbReference type="ARBA" id="ARBA00010617"/>
    </source>
</evidence>
<dbReference type="Gene3D" id="1.10.630.10">
    <property type="entry name" value="Cytochrome P450"/>
    <property type="match status" value="1"/>
</dbReference>
<sequence length="519" mass="59355">MRHHPVFGHLEVVGKLMSKIPSDAHGDYMMVMILDNWRELFPGCDRCPPVAYVDAWPFSPPMAISLHPDVSAQFTQQFNLDKPPEQNAFLYPLTKNLDLSSSNGPAWKVRRRRMNLALSPQTVMARVPDLLEEVAVFVSVLRQKASKDGSWGNVFPLQRLCTLLTLDVIGKYILDIRMHEQTSPMTPFSKSMIDTLSRLRFFVTIANVFDVYNPWWRYKMWSNTRAMDNFLLPFIHQRLDDRARLEAQGKAEDASGRPRTLVENLVKSMAEDKEDESTFIPYALGETKHTFFAGHETSAFTIAYVYLILSQKPEVLARLRKELDEVLGSDAASALRASPHLLNSLAYTNAVIKETMRIHTNVGTLRQGTPNFNLYGPPGSGFEGICFPTEGCVVWDGNFAIHRHPDVWERPLEFIPERWLTTDENDPLYPPKNAWRSFVQGARNCVGQHLAMTEIKMVLAMTVREFDIECAWDEWDALKGRKGKTETIWGERCYQISKDGMPHVKDDMPVHVRLRDPSQ</sequence>
<evidence type="ECO:0000256" key="5">
    <source>
        <dbReference type="PIRSR" id="PIRSR602401-1"/>
    </source>
</evidence>
<dbReference type="GO" id="GO:0016705">
    <property type="term" value="F:oxidoreductase activity, acting on paired donors, with incorporation or reduction of molecular oxygen"/>
    <property type="evidence" value="ECO:0007669"/>
    <property type="project" value="InterPro"/>
</dbReference>
<comment type="similarity">
    <text evidence="1">Belongs to the cytochrome P450 family.</text>
</comment>
<feature type="binding site" description="axial binding residue" evidence="5">
    <location>
        <position position="445"/>
    </location>
    <ligand>
        <name>heme</name>
        <dbReference type="ChEBI" id="CHEBI:30413"/>
    </ligand>
    <ligandPart>
        <name>Fe</name>
        <dbReference type="ChEBI" id="CHEBI:18248"/>
    </ligandPart>
</feature>
<reference evidence="6 7" key="1">
    <citation type="submission" date="2019-06" db="EMBL/GenBank/DDBJ databases">
        <title>Draft genome sequence of the filamentous fungus Phialemoniopsis curvata isolated from diesel fuel.</title>
        <authorList>
            <person name="Varaljay V.A."/>
            <person name="Lyon W.J."/>
            <person name="Crouch A.L."/>
            <person name="Drake C.E."/>
            <person name="Hollomon J.M."/>
            <person name="Nadeau L.J."/>
            <person name="Nunn H.S."/>
            <person name="Stevenson B.S."/>
            <person name="Bojanowski C.L."/>
            <person name="Crookes-Goodson W.J."/>
        </authorList>
    </citation>
    <scope>NUCLEOTIDE SEQUENCE [LARGE SCALE GENOMIC DNA]</scope>
    <source>
        <strain evidence="6 7">D216</strain>
    </source>
</reference>
<name>A0A507BCK0_9PEZI</name>
<dbReference type="Pfam" id="PF00067">
    <property type="entry name" value="p450"/>
    <property type="match status" value="1"/>
</dbReference>
<dbReference type="InterPro" id="IPR002401">
    <property type="entry name" value="Cyt_P450_E_grp-I"/>
</dbReference>
<keyword evidence="2 5" id="KW-0349">Heme</keyword>
<organism evidence="6 7">
    <name type="scientific">Thyridium curvatum</name>
    <dbReference type="NCBI Taxonomy" id="1093900"/>
    <lineage>
        <taxon>Eukaryota</taxon>
        <taxon>Fungi</taxon>
        <taxon>Dikarya</taxon>
        <taxon>Ascomycota</taxon>
        <taxon>Pezizomycotina</taxon>
        <taxon>Sordariomycetes</taxon>
        <taxon>Sordariomycetidae</taxon>
        <taxon>Thyridiales</taxon>
        <taxon>Thyridiaceae</taxon>
        <taxon>Thyridium</taxon>
    </lineage>
</organism>
<dbReference type="SUPFAM" id="SSF48264">
    <property type="entry name" value="Cytochrome P450"/>
    <property type="match status" value="1"/>
</dbReference>
<evidence type="ECO:0008006" key="8">
    <source>
        <dbReference type="Google" id="ProtNLM"/>
    </source>
</evidence>
<dbReference type="PANTHER" id="PTHR24305">
    <property type="entry name" value="CYTOCHROME P450"/>
    <property type="match status" value="1"/>
</dbReference>
<comment type="cofactor">
    <cofactor evidence="5">
        <name>heme</name>
        <dbReference type="ChEBI" id="CHEBI:30413"/>
    </cofactor>
</comment>
<dbReference type="AlphaFoldDB" id="A0A507BCK0"/>
<accession>A0A507BCK0</accession>
<keyword evidence="7" id="KW-1185">Reference proteome</keyword>
<protein>
    <recommendedName>
        <fullName evidence="8">Cytochrome P450</fullName>
    </recommendedName>
</protein>
<dbReference type="STRING" id="1093900.A0A507BCK0"/>
<evidence type="ECO:0000256" key="3">
    <source>
        <dbReference type="ARBA" id="ARBA00022723"/>
    </source>
</evidence>
<proteinExistence type="inferred from homology"/>
<dbReference type="RefSeq" id="XP_030998105.1">
    <property type="nucleotide sequence ID" value="XM_031138410.1"/>
</dbReference>
<dbReference type="PRINTS" id="PR00385">
    <property type="entry name" value="P450"/>
</dbReference>
<comment type="caution">
    <text evidence="6">The sequence shown here is derived from an EMBL/GenBank/DDBJ whole genome shotgun (WGS) entry which is preliminary data.</text>
</comment>
<dbReference type="OrthoDB" id="10029320at2759"/>
<evidence type="ECO:0000256" key="2">
    <source>
        <dbReference type="ARBA" id="ARBA00022617"/>
    </source>
</evidence>
<keyword evidence="4 5" id="KW-0408">Iron</keyword>
<dbReference type="GeneID" id="41971490"/>
<dbReference type="EMBL" id="SKBQ01000018">
    <property type="protein sequence ID" value="TPX16394.1"/>
    <property type="molecule type" value="Genomic_DNA"/>
</dbReference>
<evidence type="ECO:0000313" key="7">
    <source>
        <dbReference type="Proteomes" id="UP000319257"/>
    </source>
</evidence>
<gene>
    <name evidence="6" type="ORF">E0L32_004043</name>
</gene>
<keyword evidence="3 5" id="KW-0479">Metal-binding</keyword>
<dbReference type="PANTHER" id="PTHR24305:SF166">
    <property type="entry name" value="CYTOCHROME P450 12A4, MITOCHONDRIAL-RELATED"/>
    <property type="match status" value="1"/>
</dbReference>
<dbReference type="CDD" id="cd11051">
    <property type="entry name" value="CYP59-like"/>
    <property type="match status" value="1"/>
</dbReference>
<dbReference type="Proteomes" id="UP000319257">
    <property type="component" value="Unassembled WGS sequence"/>
</dbReference>